<keyword evidence="2" id="KW-0732">Signal</keyword>
<comment type="caution">
    <text evidence="2">Lacks conserved residue(s) required for the propagation of feature annotation.</text>
</comment>
<dbReference type="HAMAP" id="MF_01411">
    <property type="entry name" value="LPS_assembly_LptD"/>
    <property type="match status" value="1"/>
</dbReference>
<comment type="similarity">
    <text evidence="2">Belongs to the LptD family.</text>
</comment>
<keyword evidence="2" id="KW-0472">Membrane</keyword>
<dbReference type="RefSeq" id="WP_114834898.1">
    <property type="nucleotide sequence ID" value="NZ_LR699114.1"/>
</dbReference>
<dbReference type="EMBL" id="QQAX01000019">
    <property type="protein sequence ID" value="RDI41490.1"/>
    <property type="molecule type" value="Genomic_DNA"/>
</dbReference>
<dbReference type="PANTHER" id="PTHR30189:SF1">
    <property type="entry name" value="LPS-ASSEMBLY PROTEIN LPTD"/>
    <property type="match status" value="1"/>
</dbReference>
<organism evidence="4 5">
    <name type="scientific">Aquicella lusitana</name>
    <dbReference type="NCBI Taxonomy" id="254246"/>
    <lineage>
        <taxon>Bacteria</taxon>
        <taxon>Pseudomonadati</taxon>
        <taxon>Pseudomonadota</taxon>
        <taxon>Gammaproteobacteria</taxon>
        <taxon>Legionellales</taxon>
        <taxon>Coxiellaceae</taxon>
        <taxon>Aquicella</taxon>
    </lineage>
</organism>
<feature type="signal peptide" evidence="2">
    <location>
        <begin position="1"/>
        <end position="25"/>
    </location>
</feature>
<evidence type="ECO:0000256" key="2">
    <source>
        <dbReference type="HAMAP-Rule" id="MF_01411"/>
    </source>
</evidence>
<evidence type="ECO:0000313" key="4">
    <source>
        <dbReference type="EMBL" id="RDI41490.1"/>
    </source>
</evidence>
<gene>
    <name evidence="2" type="primary">lptD</name>
    <name evidence="4" type="ORF">C8D86_1198</name>
</gene>
<dbReference type="GO" id="GO:0015920">
    <property type="term" value="P:lipopolysaccharide transport"/>
    <property type="evidence" value="ECO:0007669"/>
    <property type="project" value="InterPro"/>
</dbReference>
<evidence type="ECO:0000313" key="5">
    <source>
        <dbReference type="Proteomes" id="UP000254720"/>
    </source>
</evidence>
<dbReference type="InterPro" id="IPR007543">
    <property type="entry name" value="LptD_C"/>
</dbReference>
<accession>A0A370GE19</accession>
<dbReference type="Pfam" id="PF04453">
    <property type="entry name" value="LptD"/>
    <property type="match status" value="1"/>
</dbReference>
<dbReference type="OrthoDB" id="9760225at2"/>
<comment type="caution">
    <text evidence="4">The sequence shown here is derived from an EMBL/GenBank/DDBJ whole genome shotgun (WGS) entry which is preliminary data.</text>
</comment>
<comment type="subunit">
    <text evidence="2">Component of the lipopolysaccharide transport and assembly complex. Interacts with LptE and LptA.</text>
</comment>
<evidence type="ECO:0000256" key="1">
    <source>
        <dbReference type="ARBA" id="ARBA00023237"/>
    </source>
</evidence>
<reference evidence="4 5" key="1">
    <citation type="submission" date="2018-07" db="EMBL/GenBank/DDBJ databases">
        <title>Genomic Encyclopedia of Type Strains, Phase IV (KMG-IV): sequencing the most valuable type-strain genomes for metagenomic binning, comparative biology and taxonomic classification.</title>
        <authorList>
            <person name="Goeker M."/>
        </authorList>
    </citation>
    <scope>NUCLEOTIDE SEQUENCE [LARGE SCALE GENOMIC DNA]</scope>
    <source>
        <strain evidence="4 5">DSM 16500</strain>
    </source>
</reference>
<protein>
    <recommendedName>
        <fullName evidence="2">LPS-assembly protein LptD</fullName>
    </recommendedName>
</protein>
<dbReference type="PANTHER" id="PTHR30189">
    <property type="entry name" value="LPS-ASSEMBLY PROTEIN"/>
    <property type="match status" value="1"/>
</dbReference>
<dbReference type="Proteomes" id="UP000254720">
    <property type="component" value="Unassembled WGS sequence"/>
</dbReference>
<dbReference type="InterPro" id="IPR050218">
    <property type="entry name" value="LptD"/>
</dbReference>
<dbReference type="GO" id="GO:1990351">
    <property type="term" value="C:transporter complex"/>
    <property type="evidence" value="ECO:0007669"/>
    <property type="project" value="TreeGrafter"/>
</dbReference>
<dbReference type="GO" id="GO:0009279">
    <property type="term" value="C:cell outer membrane"/>
    <property type="evidence" value="ECO:0007669"/>
    <property type="project" value="UniProtKB-SubCell"/>
</dbReference>
<comment type="subcellular location">
    <subcellularLocation>
        <location evidence="2">Cell outer membrane</location>
    </subcellularLocation>
</comment>
<keyword evidence="1 2" id="KW-0998">Cell outer membrane</keyword>
<feature type="chain" id="PRO_5017093880" description="LPS-assembly protein LptD" evidence="2">
    <location>
        <begin position="26"/>
        <end position="862"/>
    </location>
</feature>
<evidence type="ECO:0000259" key="3">
    <source>
        <dbReference type="Pfam" id="PF04453"/>
    </source>
</evidence>
<dbReference type="GO" id="GO:0043165">
    <property type="term" value="P:Gram-negative-bacterium-type cell outer membrane assembly"/>
    <property type="evidence" value="ECO:0007669"/>
    <property type="project" value="UniProtKB-UniRule"/>
</dbReference>
<sequence precursor="true">MSVVRKKSTIFVIAAFCLLPIIAFSALPSEETLPNNHTLAQDAIARQLGWTESTENYCGGYYVEAPFIYPVDGQKSRSTVEVTGEQGMLSQRGTSVLEGKVSITRFGQQITANKAYLYRDPITGKLNAIDLIGNVHLREPNTLVIGKKGRYHFDSAAKSLIDILYRTTLMNNREIAGPATVTQAQMQKERKISALTAWGKAYEFSQTEPRIYELRRASYSTCPPTNPAWKVKASHIVLNKNTGRGYATHARILIKDIPVFYTPYINFPIDNRRKTGFLYPKFGGSNQWGPYLQTPFYWNMAPNYDMTITPGLLSKRGILLSDNFRYLTTTSAGNFDLSVLPNDRFFADFQDAAPGNVPEYNLISGNSNITQAELNRLLKSSTTRKGFRWRDDSQFNENWSSYVNFSYAGDDYYLRDFGNLTQINENQLLQEGDLYYKNEHWNFTTRVQSYQTLHPVDVAPVQNNYRRFPQLILNGDYPDQALGLEYFINTDVTHFEILKTPGSSVIPPLGDRLHMQPGINLPLNWASAYVNPRFQLALTDYNLRQTTDTNTPRGIQRSVPIFDTAAGVTFARDFTLFNNDYQQTLEPQVYYVYIPYRNQANIPLFDTTVSALNYDQIFYYNRFTGLDRIGDTNQIGVGFTSRLIDRETGLEKIRLVIGDIVYFTDRRVTLCNDQSCSDNPDTPSNRYRLSPVSGALLYQLNPQWKFTANSIWDPITKQLANASVAFFYKKDDSHIVNLGYGYARNGNPFSGITLNESDNNIKMTDFSFVWPVIRDLNAVGRWTQDWNTNHFQNLLYGLQYDTCCWAVRMVGGRTFTNLENRTPMYANEVYVQLLLKGLGGIGPDPSGLLSTVTGYNTQTLFG</sequence>
<name>A0A370GE19_9COXI</name>
<feature type="domain" description="LptD C-terminal" evidence="3">
    <location>
        <begin position="383"/>
        <end position="772"/>
    </location>
</feature>
<comment type="function">
    <text evidence="2">Together with LptE, is involved in the assembly of lipopolysaccharide (LPS) at the surface of the outer membrane.</text>
</comment>
<dbReference type="InterPro" id="IPR020889">
    <property type="entry name" value="LipoPS_assembly_LptD"/>
</dbReference>
<keyword evidence="5" id="KW-1185">Reference proteome</keyword>
<proteinExistence type="inferred from homology"/>
<dbReference type="AlphaFoldDB" id="A0A370GE19"/>